<dbReference type="EMBL" id="LR900125">
    <property type="protein sequence ID" value="CAD7244300.1"/>
    <property type="molecule type" value="Genomic_DNA"/>
</dbReference>
<dbReference type="AlphaFoldDB" id="A0A7R8XDJ2"/>
<dbReference type="EMBL" id="CAJPEV010000608">
    <property type="protein sequence ID" value="CAG0886880.1"/>
    <property type="molecule type" value="Genomic_DNA"/>
</dbReference>
<dbReference type="GO" id="GO:0004181">
    <property type="term" value="F:metallocarboxypeptidase activity"/>
    <property type="evidence" value="ECO:0007669"/>
    <property type="project" value="InterPro"/>
</dbReference>
<reference evidence="5" key="1">
    <citation type="submission" date="2020-11" db="EMBL/GenBank/DDBJ databases">
        <authorList>
            <person name="Tran Van P."/>
        </authorList>
    </citation>
    <scope>NUCLEOTIDE SEQUENCE</scope>
</reference>
<dbReference type="GO" id="GO:0006508">
    <property type="term" value="P:proteolysis"/>
    <property type="evidence" value="ECO:0007669"/>
    <property type="project" value="InterPro"/>
</dbReference>
<dbReference type="PROSITE" id="PS52035">
    <property type="entry name" value="PEPTIDASE_M14"/>
    <property type="match status" value="1"/>
</dbReference>
<evidence type="ECO:0000313" key="6">
    <source>
        <dbReference type="Proteomes" id="UP000677054"/>
    </source>
</evidence>
<evidence type="ECO:0000256" key="3">
    <source>
        <dbReference type="PROSITE-ProRule" id="PRU01379"/>
    </source>
</evidence>
<feature type="active site" description="Proton donor/acceptor" evidence="3">
    <location>
        <position position="28"/>
    </location>
</feature>
<dbReference type="PANTHER" id="PTHR11705">
    <property type="entry name" value="PROTEASE FAMILY M14 CARBOXYPEPTIDASE A,B"/>
    <property type="match status" value="1"/>
</dbReference>
<gene>
    <name evidence="5" type="ORF">DSTB1V02_LOCUS4200</name>
</gene>
<proteinExistence type="inferred from homology"/>
<dbReference type="OrthoDB" id="6377660at2759"/>
<evidence type="ECO:0000313" key="5">
    <source>
        <dbReference type="EMBL" id="CAD7244300.1"/>
    </source>
</evidence>
<accession>A0A7R8XDJ2</accession>
<name>A0A7R8XDJ2_9CRUS</name>
<sequence>MDGADFAPGPSDDWAKGAAGIKYAYTIELRDTGTFGFLLPPEQIIPTGEETWAAIMAVARFFQ</sequence>
<dbReference type="PANTHER" id="PTHR11705:SF91">
    <property type="entry name" value="FI01817P-RELATED"/>
    <property type="match status" value="1"/>
</dbReference>
<dbReference type="InterPro" id="IPR000834">
    <property type="entry name" value="Peptidase_M14"/>
</dbReference>
<keyword evidence="6" id="KW-1185">Reference proteome</keyword>
<protein>
    <recommendedName>
        <fullName evidence="4">Peptidase M14 domain-containing protein</fullName>
    </recommendedName>
</protein>
<dbReference type="Pfam" id="PF00246">
    <property type="entry name" value="Peptidase_M14"/>
    <property type="match status" value="1"/>
</dbReference>
<dbReference type="GO" id="GO:0008270">
    <property type="term" value="F:zinc ion binding"/>
    <property type="evidence" value="ECO:0007669"/>
    <property type="project" value="InterPro"/>
</dbReference>
<evidence type="ECO:0000259" key="4">
    <source>
        <dbReference type="PROSITE" id="PS52035"/>
    </source>
</evidence>
<dbReference type="GO" id="GO:0005615">
    <property type="term" value="C:extracellular space"/>
    <property type="evidence" value="ECO:0007669"/>
    <property type="project" value="TreeGrafter"/>
</dbReference>
<comment type="cofactor">
    <cofactor evidence="1">
        <name>Zn(2+)</name>
        <dbReference type="ChEBI" id="CHEBI:29105"/>
    </cofactor>
</comment>
<feature type="domain" description="Peptidase M14" evidence="4">
    <location>
        <begin position="1"/>
        <end position="62"/>
    </location>
</feature>
<dbReference type="Gene3D" id="3.40.630.10">
    <property type="entry name" value="Zn peptidases"/>
    <property type="match status" value="1"/>
</dbReference>
<evidence type="ECO:0000256" key="1">
    <source>
        <dbReference type="ARBA" id="ARBA00001947"/>
    </source>
</evidence>
<comment type="similarity">
    <text evidence="2 3">Belongs to the peptidase M14 family.</text>
</comment>
<dbReference type="SUPFAM" id="SSF53187">
    <property type="entry name" value="Zn-dependent exopeptidases"/>
    <property type="match status" value="1"/>
</dbReference>
<organism evidence="5">
    <name type="scientific">Darwinula stevensoni</name>
    <dbReference type="NCBI Taxonomy" id="69355"/>
    <lineage>
        <taxon>Eukaryota</taxon>
        <taxon>Metazoa</taxon>
        <taxon>Ecdysozoa</taxon>
        <taxon>Arthropoda</taxon>
        <taxon>Crustacea</taxon>
        <taxon>Oligostraca</taxon>
        <taxon>Ostracoda</taxon>
        <taxon>Podocopa</taxon>
        <taxon>Podocopida</taxon>
        <taxon>Darwinulocopina</taxon>
        <taxon>Darwinuloidea</taxon>
        <taxon>Darwinulidae</taxon>
        <taxon>Darwinula</taxon>
    </lineage>
</organism>
<dbReference type="Proteomes" id="UP000677054">
    <property type="component" value="Unassembled WGS sequence"/>
</dbReference>
<evidence type="ECO:0000256" key="2">
    <source>
        <dbReference type="ARBA" id="ARBA00005988"/>
    </source>
</evidence>